<evidence type="ECO:0000313" key="1">
    <source>
        <dbReference type="EMBL" id="TVY00490.1"/>
    </source>
</evidence>
<name>A0A559JKV0_9BACL</name>
<dbReference type="OrthoDB" id="2579926at2"/>
<protein>
    <submittedName>
        <fullName evidence="1">Uncharacterized protein</fullName>
    </submittedName>
</protein>
<keyword evidence="2" id="KW-1185">Reference proteome</keyword>
<organism evidence="1 2">
    <name type="scientific">Cohnella terricola</name>
    <dbReference type="NCBI Taxonomy" id="1289167"/>
    <lineage>
        <taxon>Bacteria</taxon>
        <taxon>Bacillati</taxon>
        <taxon>Bacillota</taxon>
        <taxon>Bacilli</taxon>
        <taxon>Bacillales</taxon>
        <taxon>Paenibacillaceae</taxon>
        <taxon>Cohnella</taxon>
    </lineage>
</organism>
<dbReference type="RefSeq" id="WP_144701101.1">
    <property type="nucleotide sequence ID" value="NZ_VNJJ01000005.1"/>
</dbReference>
<sequence length="223" mass="25600">MFEQAFEKFLSDQREGASGRRLEMLSMDLTGTKKLLEVVVWPILRSFEGIVLEYEVANASGVTIYIDAFYVPLSAALECEGFASHAEKVTRSRFDFERTRVRTLGTRGIIHMPFTKDQLDKQPELCRQSMYELMGKHSSIAGARGMRELSVFEREVIRFGLHLHRPLRLEDVKYCLQCKYDLAKKTLTQHMLKGVIAPVGSGSKRYHEYRLLEQAGELLAKVY</sequence>
<comment type="caution">
    <text evidence="1">The sequence shown here is derived from an EMBL/GenBank/DDBJ whole genome shotgun (WGS) entry which is preliminary data.</text>
</comment>
<accession>A0A559JKV0</accession>
<gene>
    <name evidence="1" type="ORF">FPZ45_10705</name>
</gene>
<dbReference type="AlphaFoldDB" id="A0A559JKV0"/>
<evidence type="ECO:0000313" key="2">
    <source>
        <dbReference type="Proteomes" id="UP000316330"/>
    </source>
</evidence>
<reference evidence="1 2" key="1">
    <citation type="submission" date="2019-07" db="EMBL/GenBank/DDBJ databases">
        <authorList>
            <person name="Kim J."/>
        </authorList>
    </citation>
    <scope>NUCLEOTIDE SEQUENCE [LARGE SCALE GENOMIC DNA]</scope>
    <source>
        <strain evidence="1 2">G13</strain>
    </source>
</reference>
<dbReference type="Proteomes" id="UP000316330">
    <property type="component" value="Unassembled WGS sequence"/>
</dbReference>
<dbReference type="EMBL" id="VNJJ01000005">
    <property type="protein sequence ID" value="TVY00490.1"/>
    <property type="molecule type" value="Genomic_DNA"/>
</dbReference>
<proteinExistence type="predicted"/>